<gene>
    <name evidence="2" type="ORF">Voc01_087950</name>
</gene>
<dbReference type="Gene3D" id="3.40.50.720">
    <property type="entry name" value="NAD(P)-binding Rossmann-like Domain"/>
    <property type="match status" value="1"/>
</dbReference>
<dbReference type="EMBL" id="BOPH01000126">
    <property type="protein sequence ID" value="GIJ73878.1"/>
    <property type="molecule type" value="Genomic_DNA"/>
</dbReference>
<proteinExistence type="predicted"/>
<sequence length="322" mass="33006">MSTVVLVGFGGIGTQDHQTDMYLPAFARHPAFTLVGTLGSADPGGAEKAAKAASDHGLRHFTDPAEAFTAADVVCVAAPIGLRGGIVADAVRAGKHVLADKPLSASLTEALRIQRLAAEHGVVVVPAHHIRLGGALRSARAAVRAGRVGLPWNVQADFLVAGGDPSPLGELVNLALYPVDAVCSILGLDVTRVYATGGPALVTLMLDHPHGVTSTVVCGRTGTLHGLAPAGLATHRYRVSGSHGVLTVDATKPALRVRTAERQSTAWTGPGTVDALLDVLAAGIRTGRPEIGVADAVRTLRVIEAAQRSIDTGAPVHLEADS</sequence>
<keyword evidence="3" id="KW-1185">Reference proteome</keyword>
<feature type="domain" description="Gfo/Idh/MocA-like oxidoreductase N-terminal" evidence="1">
    <location>
        <begin position="4"/>
        <end position="127"/>
    </location>
</feature>
<protein>
    <submittedName>
        <fullName evidence="2">Inositol 2-dehydrogenase</fullName>
    </submittedName>
</protein>
<evidence type="ECO:0000313" key="3">
    <source>
        <dbReference type="Proteomes" id="UP000635606"/>
    </source>
</evidence>
<dbReference type="Pfam" id="PF01408">
    <property type="entry name" value="GFO_IDH_MocA"/>
    <property type="match status" value="1"/>
</dbReference>
<dbReference type="PANTHER" id="PTHR43377:SF1">
    <property type="entry name" value="BILIVERDIN REDUCTASE A"/>
    <property type="match status" value="1"/>
</dbReference>
<dbReference type="Proteomes" id="UP000635606">
    <property type="component" value="Unassembled WGS sequence"/>
</dbReference>
<dbReference type="InterPro" id="IPR036291">
    <property type="entry name" value="NAD(P)-bd_dom_sf"/>
</dbReference>
<evidence type="ECO:0000313" key="2">
    <source>
        <dbReference type="EMBL" id="GIJ73878.1"/>
    </source>
</evidence>
<comment type="caution">
    <text evidence="2">The sequence shown here is derived from an EMBL/GenBank/DDBJ whole genome shotgun (WGS) entry which is preliminary data.</text>
</comment>
<dbReference type="Gene3D" id="3.30.360.10">
    <property type="entry name" value="Dihydrodipicolinate Reductase, domain 2"/>
    <property type="match status" value="1"/>
</dbReference>
<dbReference type="AlphaFoldDB" id="A0A8J4A308"/>
<reference evidence="2" key="1">
    <citation type="submission" date="2021-01" db="EMBL/GenBank/DDBJ databases">
        <title>Whole genome shotgun sequence of Virgisporangium ochraceum NBRC 16418.</title>
        <authorList>
            <person name="Komaki H."/>
            <person name="Tamura T."/>
        </authorList>
    </citation>
    <scope>NUCLEOTIDE SEQUENCE</scope>
    <source>
        <strain evidence="2">NBRC 16418</strain>
    </source>
</reference>
<dbReference type="RefSeq" id="WP_203933695.1">
    <property type="nucleotide sequence ID" value="NZ_BOPH01000126.1"/>
</dbReference>
<accession>A0A8J4A308</accession>
<dbReference type="PANTHER" id="PTHR43377">
    <property type="entry name" value="BILIVERDIN REDUCTASE A"/>
    <property type="match status" value="1"/>
</dbReference>
<dbReference type="InterPro" id="IPR000683">
    <property type="entry name" value="Gfo/Idh/MocA-like_OxRdtase_N"/>
</dbReference>
<dbReference type="GO" id="GO:0000166">
    <property type="term" value="F:nucleotide binding"/>
    <property type="evidence" value="ECO:0007669"/>
    <property type="project" value="InterPro"/>
</dbReference>
<dbReference type="SUPFAM" id="SSF51735">
    <property type="entry name" value="NAD(P)-binding Rossmann-fold domains"/>
    <property type="match status" value="1"/>
</dbReference>
<dbReference type="SUPFAM" id="SSF55347">
    <property type="entry name" value="Glyceraldehyde-3-phosphate dehydrogenase-like, C-terminal domain"/>
    <property type="match status" value="1"/>
</dbReference>
<organism evidence="2 3">
    <name type="scientific">Virgisporangium ochraceum</name>
    <dbReference type="NCBI Taxonomy" id="65505"/>
    <lineage>
        <taxon>Bacteria</taxon>
        <taxon>Bacillati</taxon>
        <taxon>Actinomycetota</taxon>
        <taxon>Actinomycetes</taxon>
        <taxon>Micromonosporales</taxon>
        <taxon>Micromonosporaceae</taxon>
        <taxon>Virgisporangium</taxon>
    </lineage>
</organism>
<dbReference type="InterPro" id="IPR051450">
    <property type="entry name" value="Gfo/Idh/MocA_Oxidoreductases"/>
</dbReference>
<name>A0A8J4A308_9ACTN</name>
<evidence type="ECO:0000259" key="1">
    <source>
        <dbReference type="Pfam" id="PF01408"/>
    </source>
</evidence>